<keyword evidence="6" id="KW-0175">Coiled coil</keyword>
<dbReference type="RefSeq" id="WP_066334012.1">
    <property type="nucleotide sequence ID" value="NZ_LWSG01000022.1"/>
</dbReference>
<keyword evidence="1 5" id="KW-0547">Nucleotide-binding</keyword>
<dbReference type="NCBIfam" id="NF041464">
    <property type="entry name" value="HelD_BACSU"/>
    <property type="match status" value="1"/>
</dbReference>
<evidence type="ECO:0000256" key="4">
    <source>
        <dbReference type="ARBA" id="ARBA00022840"/>
    </source>
</evidence>
<dbReference type="InterPro" id="IPR027785">
    <property type="entry name" value="UvrD-like_helicase_C"/>
</dbReference>
<proteinExistence type="predicted"/>
<evidence type="ECO:0000256" key="5">
    <source>
        <dbReference type="PROSITE-ProRule" id="PRU00560"/>
    </source>
</evidence>
<protein>
    <submittedName>
        <fullName evidence="8">Helicase</fullName>
    </submittedName>
</protein>
<dbReference type="PANTHER" id="PTHR11070">
    <property type="entry name" value="UVRD / RECB / PCRA DNA HELICASE FAMILY MEMBER"/>
    <property type="match status" value="1"/>
</dbReference>
<dbReference type="InterPro" id="IPR027417">
    <property type="entry name" value="P-loop_NTPase"/>
</dbReference>
<dbReference type="Pfam" id="PF13538">
    <property type="entry name" value="UvrD_C_2"/>
    <property type="match status" value="1"/>
</dbReference>
<dbReference type="Gene3D" id="3.40.50.300">
    <property type="entry name" value="P-loop containing nucleotide triphosphate hydrolases"/>
    <property type="match status" value="3"/>
</dbReference>
<feature type="binding site" evidence="5">
    <location>
        <begin position="233"/>
        <end position="240"/>
    </location>
    <ligand>
        <name>ATP</name>
        <dbReference type="ChEBI" id="CHEBI:30616"/>
    </ligand>
</feature>
<dbReference type="InterPro" id="IPR014016">
    <property type="entry name" value="UvrD-like_ATP-bd"/>
</dbReference>
<dbReference type="PROSITE" id="PS51198">
    <property type="entry name" value="UVRD_HELICASE_ATP_BIND"/>
    <property type="match status" value="1"/>
</dbReference>
<evidence type="ECO:0000313" key="9">
    <source>
        <dbReference type="Proteomes" id="UP000078534"/>
    </source>
</evidence>
<evidence type="ECO:0000313" key="8">
    <source>
        <dbReference type="EMBL" id="OAS85270.1"/>
    </source>
</evidence>
<dbReference type="GO" id="GO:0003677">
    <property type="term" value="F:DNA binding"/>
    <property type="evidence" value="ECO:0007669"/>
    <property type="project" value="InterPro"/>
</dbReference>
<dbReference type="InterPro" id="IPR000212">
    <property type="entry name" value="DNA_helicase_UvrD/REP"/>
</dbReference>
<dbReference type="InterPro" id="IPR048228">
    <property type="entry name" value="HelD_bacillota"/>
</dbReference>
<keyword evidence="2 5" id="KW-0378">Hydrolase</keyword>
<organism evidence="8 9">
    <name type="scientific">Metabacillus litoralis</name>
    <dbReference type="NCBI Taxonomy" id="152268"/>
    <lineage>
        <taxon>Bacteria</taxon>
        <taxon>Bacillati</taxon>
        <taxon>Bacillota</taxon>
        <taxon>Bacilli</taxon>
        <taxon>Bacillales</taxon>
        <taxon>Bacillaceae</taxon>
        <taxon>Metabacillus</taxon>
    </lineage>
</organism>
<feature type="domain" description="UvrD-like helicase ATP-binding" evidence="7">
    <location>
        <begin position="212"/>
        <end position="619"/>
    </location>
</feature>
<evidence type="ECO:0000256" key="6">
    <source>
        <dbReference type="SAM" id="Coils"/>
    </source>
</evidence>
<dbReference type="GO" id="GO:0005524">
    <property type="term" value="F:ATP binding"/>
    <property type="evidence" value="ECO:0007669"/>
    <property type="project" value="UniProtKB-UniRule"/>
</dbReference>
<dbReference type="Proteomes" id="UP000078534">
    <property type="component" value="Unassembled WGS sequence"/>
</dbReference>
<keyword evidence="9" id="KW-1185">Reference proteome</keyword>
<dbReference type="STRING" id="152268.A6K24_24475"/>
<reference evidence="9" key="1">
    <citation type="submission" date="2016-04" db="EMBL/GenBank/DDBJ databases">
        <authorList>
            <person name="Lyu Z."/>
            <person name="Lyu W."/>
        </authorList>
    </citation>
    <scope>NUCLEOTIDE SEQUENCE [LARGE SCALE GENOMIC DNA]</scope>
    <source>
        <strain evidence="9">C44</strain>
    </source>
</reference>
<evidence type="ECO:0000256" key="2">
    <source>
        <dbReference type="ARBA" id="ARBA00022801"/>
    </source>
</evidence>
<dbReference type="EMBL" id="LWSG01000022">
    <property type="protein sequence ID" value="OAS85270.1"/>
    <property type="molecule type" value="Genomic_DNA"/>
</dbReference>
<sequence length="781" mass="91181">MDQFKNDLKEEQSRINFVRNKMIEDVAFLQKQTSSVKTDIVNIRKNFWDDVTVNMDDAVEAGETATSIKQQAEFLSEREHRHKHLDRDLKNLKRLIDTPYFARIDFLEDGERVLESIYLGIASYLDRNSDEFLVYDWRAPISSLYYDYSLGPAEFTAPGGTVRGELKLKRQFIIKDAIIEGMFDSGITIGDELLKEVLGKQSDTQMKNIVATIQQEQNKVIRNEKGKLLIVQGAAGSGKTSAALQRVAFLLYKYRETLEAEEILLFSPNPMFNSYIRNVLPELGEENMQQTTFQQYLQHSLGEYFEIEDPFSQMEYMLTAQKEDFYEIRHKAAKYKSSFQYMDKIESYLTYLGKQGMVFQDITFRGNVLFSSDAIYTYFYSLSPTISITNRVKLVSDWLVSELKKLEKKERNKEWVEEEIQFLSKEEYQFYYQKLSKQKRFSQDTFDDFNREQENLSKYVVKRHFNSIKKQIATHDFIDIPAIYQQLFKLPGETFEENVGDEISDSDWADICSFSINEINHERLTYEDATPFLYVKEKIEGFKVNTSVKYVFIDEAQDYSAFQFAFIKHIFPNARFTVLGDLNQAIYAHHSYSGIEALKFLFDSERTERIELKRSYRSTKQIIEFTRALLENGNEIDPFNRQGSKPVMVEKDSTEALINGIAQRVKTLDSYKSIAIICKTAQESENVYKLLKEKTEVHLVDKRTNEFGLGVVIIPAYLAKGIEFDAVFIFNGSKEQYGSEDVRKLFYTACTRAMHELFVYYKGEITPFISEIPQHLYNEEF</sequence>
<gene>
    <name evidence="8" type="ORF">A6K24_24475</name>
</gene>
<dbReference type="OrthoDB" id="9787585at2"/>
<keyword evidence="3 5" id="KW-0347">Helicase</keyword>
<dbReference type="PANTHER" id="PTHR11070:SF17">
    <property type="entry name" value="DNA HELICASE IV"/>
    <property type="match status" value="1"/>
</dbReference>
<dbReference type="GO" id="GO:0016787">
    <property type="term" value="F:hydrolase activity"/>
    <property type="evidence" value="ECO:0007669"/>
    <property type="project" value="UniProtKB-UniRule"/>
</dbReference>
<comment type="caution">
    <text evidence="8">The sequence shown here is derived from an EMBL/GenBank/DDBJ whole genome shotgun (WGS) entry which is preliminary data.</text>
</comment>
<name>A0A179SW10_9BACI</name>
<keyword evidence="4 5" id="KW-0067">ATP-binding</keyword>
<feature type="coiled-coil region" evidence="6">
    <location>
        <begin position="399"/>
        <end position="426"/>
    </location>
</feature>
<dbReference type="GO" id="GO:0043138">
    <property type="term" value="F:3'-5' DNA helicase activity"/>
    <property type="evidence" value="ECO:0007669"/>
    <property type="project" value="TreeGrafter"/>
</dbReference>
<dbReference type="GO" id="GO:0005829">
    <property type="term" value="C:cytosol"/>
    <property type="evidence" value="ECO:0007669"/>
    <property type="project" value="TreeGrafter"/>
</dbReference>
<dbReference type="GO" id="GO:0000725">
    <property type="term" value="P:recombinational repair"/>
    <property type="evidence" value="ECO:0007669"/>
    <property type="project" value="TreeGrafter"/>
</dbReference>
<evidence type="ECO:0000256" key="1">
    <source>
        <dbReference type="ARBA" id="ARBA00022741"/>
    </source>
</evidence>
<evidence type="ECO:0000259" key="7">
    <source>
        <dbReference type="PROSITE" id="PS51198"/>
    </source>
</evidence>
<evidence type="ECO:0000256" key="3">
    <source>
        <dbReference type="ARBA" id="ARBA00022806"/>
    </source>
</evidence>
<dbReference type="SUPFAM" id="SSF52540">
    <property type="entry name" value="P-loop containing nucleoside triphosphate hydrolases"/>
    <property type="match status" value="1"/>
</dbReference>
<dbReference type="AlphaFoldDB" id="A0A179SW10"/>
<accession>A0A179SW10</accession>
<dbReference type="Pfam" id="PF00580">
    <property type="entry name" value="UvrD-helicase"/>
    <property type="match status" value="1"/>
</dbReference>